<dbReference type="HOGENOM" id="CLU_289993_0_0_7"/>
<dbReference type="AlphaFoldDB" id="B8FAK4"/>
<evidence type="ECO:0000256" key="14">
    <source>
        <dbReference type="SAM" id="SignalP"/>
    </source>
</evidence>
<evidence type="ECO:0000313" key="16">
    <source>
        <dbReference type="EMBL" id="ACL03300.1"/>
    </source>
</evidence>
<dbReference type="PANTHER" id="PTHR43711">
    <property type="entry name" value="TWO-COMPONENT HISTIDINE KINASE"/>
    <property type="match status" value="1"/>
</dbReference>
<dbReference type="CDD" id="cd01007">
    <property type="entry name" value="PBP2_BvgS_HisK_like"/>
    <property type="match status" value="1"/>
</dbReference>
<gene>
    <name evidence="16" type="ordered locus">Dalk_1602</name>
</gene>
<keyword evidence="13" id="KW-0812">Transmembrane</keyword>
<dbReference type="EC" id="2.7.13.3" evidence="3"/>
<accession>B8FAK4</accession>
<dbReference type="SMART" id="SM00062">
    <property type="entry name" value="PBPb"/>
    <property type="match status" value="3"/>
</dbReference>
<dbReference type="Gene3D" id="3.40.190.10">
    <property type="entry name" value="Periplasmic binding protein-like II"/>
    <property type="match status" value="6"/>
</dbReference>
<keyword evidence="17" id="KW-1185">Reference proteome</keyword>
<dbReference type="InterPro" id="IPR036890">
    <property type="entry name" value="HATPase_C_sf"/>
</dbReference>
<protein>
    <recommendedName>
        <fullName evidence="3">histidine kinase</fullName>
        <ecNumber evidence="3">2.7.13.3</ecNumber>
    </recommendedName>
</protein>
<dbReference type="Pfam" id="PF00512">
    <property type="entry name" value="HisKA"/>
    <property type="match status" value="1"/>
</dbReference>
<feature type="transmembrane region" description="Helical" evidence="13">
    <location>
        <begin position="766"/>
        <end position="788"/>
    </location>
</feature>
<feature type="domain" description="Histidine kinase" evidence="15">
    <location>
        <begin position="825"/>
        <end position="1050"/>
    </location>
</feature>
<dbReference type="InterPro" id="IPR050736">
    <property type="entry name" value="Sensor_HK_Regulatory"/>
</dbReference>
<dbReference type="EMBL" id="CP001322">
    <property type="protein sequence ID" value="ACL03300.1"/>
    <property type="molecule type" value="Genomic_DNA"/>
</dbReference>
<keyword evidence="11" id="KW-0131">Cell cycle</keyword>
<evidence type="ECO:0000256" key="9">
    <source>
        <dbReference type="ARBA" id="ARBA00023012"/>
    </source>
</evidence>
<dbReference type="CDD" id="cd16922">
    <property type="entry name" value="HATPase_EvgS-ArcB-TorS-like"/>
    <property type="match status" value="1"/>
</dbReference>
<name>B8FAK4_DESAL</name>
<keyword evidence="14" id="KW-0732">Signal</keyword>
<dbReference type="SUPFAM" id="SSF53850">
    <property type="entry name" value="Periplasmic binding protein-like II"/>
    <property type="match status" value="3"/>
</dbReference>
<evidence type="ECO:0000256" key="12">
    <source>
        <dbReference type="SAM" id="Coils"/>
    </source>
</evidence>
<dbReference type="Pfam" id="PF02518">
    <property type="entry name" value="HATPase_c"/>
    <property type="match status" value="1"/>
</dbReference>
<dbReference type="GO" id="GO:0000155">
    <property type="term" value="F:phosphorelay sensor kinase activity"/>
    <property type="evidence" value="ECO:0007669"/>
    <property type="project" value="InterPro"/>
</dbReference>
<keyword evidence="7 16" id="KW-0418">Kinase</keyword>
<evidence type="ECO:0000256" key="3">
    <source>
        <dbReference type="ARBA" id="ARBA00012438"/>
    </source>
</evidence>
<comment type="catalytic activity">
    <reaction evidence="1">
        <text>ATP + protein L-histidine = ADP + protein N-phospho-L-histidine.</text>
        <dbReference type="EC" id="2.7.13.3"/>
    </reaction>
</comment>
<evidence type="ECO:0000256" key="2">
    <source>
        <dbReference type="ARBA" id="ARBA00004370"/>
    </source>
</evidence>
<dbReference type="FunFam" id="3.30.565.10:FF:000010">
    <property type="entry name" value="Sensor histidine kinase RcsC"/>
    <property type="match status" value="1"/>
</dbReference>
<dbReference type="Pfam" id="PF00497">
    <property type="entry name" value="SBP_bac_3"/>
    <property type="match status" value="3"/>
</dbReference>
<dbReference type="eggNOG" id="COG2205">
    <property type="taxonomic scope" value="Bacteria"/>
</dbReference>
<dbReference type="eggNOG" id="COG0834">
    <property type="taxonomic scope" value="Bacteria"/>
</dbReference>
<dbReference type="GO" id="GO:0016020">
    <property type="term" value="C:membrane"/>
    <property type="evidence" value="ECO:0007669"/>
    <property type="project" value="UniProtKB-SubCell"/>
</dbReference>
<evidence type="ECO:0000256" key="8">
    <source>
        <dbReference type="ARBA" id="ARBA00022840"/>
    </source>
</evidence>
<dbReference type="GO" id="GO:0005524">
    <property type="term" value="F:ATP binding"/>
    <property type="evidence" value="ECO:0007669"/>
    <property type="project" value="UniProtKB-KW"/>
</dbReference>
<dbReference type="InterPro" id="IPR036097">
    <property type="entry name" value="HisK_dim/P_sf"/>
</dbReference>
<dbReference type="Gene3D" id="1.10.287.130">
    <property type="match status" value="1"/>
</dbReference>
<evidence type="ECO:0000256" key="13">
    <source>
        <dbReference type="SAM" id="Phobius"/>
    </source>
</evidence>
<dbReference type="Proteomes" id="UP000000739">
    <property type="component" value="Chromosome"/>
</dbReference>
<evidence type="ECO:0000256" key="7">
    <source>
        <dbReference type="ARBA" id="ARBA00022777"/>
    </source>
</evidence>
<evidence type="ECO:0000256" key="4">
    <source>
        <dbReference type="ARBA" id="ARBA00022553"/>
    </source>
</evidence>
<keyword evidence="6" id="KW-0547">Nucleotide-binding</keyword>
<dbReference type="CDD" id="cd00082">
    <property type="entry name" value="HisKA"/>
    <property type="match status" value="1"/>
</dbReference>
<evidence type="ECO:0000256" key="6">
    <source>
        <dbReference type="ARBA" id="ARBA00022741"/>
    </source>
</evidence>
<proteinExistence type="predicted"/>
<evidence type="ECO:0000259" key="15">
    <source>
        <dbReference type="PROSITE" id="PS50109"/>
    </source>
</evidence>
<dbReference type="PRINTS" id="PR00344">
    <property type="entry name" value="BCTRLSENSOR"/>
</dbReference>
<dbReference type="KEGG" id="dal:Dalk_1602"/>
<dbReference type="SMART" id="SM00387">
    <property type="entry name" value="HATPase_c"/>
    <property type="match status" value="1"/>
</dbReference>
<keyword evidence="10 13" id="KW-0472">Membrane</keyword>
<dbReference type="SUPFAM" id="SSF55874">
    <property type="entry name" value="ATPase domain of HSP90 chaperone/DNA topoisomerase II/histidine kinase"/>
    <property type="match status" value="1"/>
</dbReference>
<organism evidence="16 17">
    <name type="scientific">Desulfatibacillum aliphaticivorans</name>
    <dbReference type="NCBI Taxonomy" id="218208"/>
    <lineage>
        <taxon>Bacteria</taxon>
        <taxon>Pseudomonadati</taxon>
        <taxon>Thermodesulfobacteriota</taxon>
        <taxon>Desulfobacteria</taxon>
        <taxon>Desulfobacterales</taxon>
        <taxon>Desulfatibacillaceae</taxon>
        <taxon>Desulfatibacillum</taxon>
    </lineage>
</organism>
<dbReference type="SMART" id="SM00388">
    <property type="entry name" value="HisKA"/>
    <property type="match status" value="1"/>
</dbReference>
<feature type="chain" id="PRO_5002871487" description="histidine kinase" evidence="14">
    <location>
        <begin position="35"/>
        <end position="1056"/>
    </location>
</feature>
<dbReference type="InterPro" id="IPR001638">
    <property type="entry name" value="Solute-binding_3/MltF_N"/>
</dbReference>
<sequence>MLRVFRNSMRMKGNILWMLLCAAAFFMALSPALSAEEVDGASLNPASPAIQNELVIAHNLSHPPFKFVDEDGRSQGLIVDLWRLWSQKTGVPVRFAGAPFEETVAMVREGGAQINAGLFSTEERQEFMDFSNPIHGVSYYIVFHKSILGIGGPEDLKGFKVGVPAGGYTEQFMRKHHPGLDLALYKDYPALFGAAQNGEIRVFIAPVENLRDYLKKHYLTNDYRYAANLPLFVRNYRGGIAKGNKELLETINQGLAQITPEERGELERKWLGWTRVRPKDDALVISISTDYQPMSFRDPFGRPAGMLVDYWKLWAETVGQKVVFDMVDWDQSVRIVKDGEAAFHSGLYSSESRREWMDFSQTIYELDSNLYYLPESPVSPPLESMQDVSIGVVKGSYQEEYALNSLKETCTAVPFSTAEDMLYALIQGQIDAFIDESIVVDLLLTRDRFAGKVVGHSTPLFSRSLKAGVAKGNKDLLELINQGVEAMPKDKLEVIEKRWIVDSEARYFDKIARLEGKSSIYLSPLEKAWIDEHPVIRLGVDPGYEPFEFLTEGGKHAGVASEYVTLLNKRLGTNLKVIPFDTWSEVIVQAKAKGVDVLPAVMKTESRDEYLVFTKPYLSSPEMIFCRTDAPFIGGAEDLTGKFIALKRNSYMEDRIREKYPELSLVLYDDTAQALEAVASGEADAYVNTLAHGSYVIAKYNISNIKVAAPMDGTVDGIRIAVRKDWPILRDILQKGLDSITPEEAAAIRARWITVRFEHGREVRTILKWAGAVLGVILCMMLLVFVWNRRLAKEIARREELEAHLVTAKEKAESADRLKSAFLATMSHELRTPLNSIIGFSSIVLQELPGPLNKEQKKQMGMVRNSARHLLALINDVLDISKIEADQLVLAPEEFDFTEAVNGVVQSVRPLAEKKGLELELKQDASKLRIFCDKRRMEQVLINLVNNAIKFTEKGSVSVLVSGPSNRNPHGVDMVMIQIQDTGIGIQPGDFSKLFKPFRQIETGLDRKYEGTGLGLSICKKLVGLMGGEITVESEIGHGSRFTVRLPVNGPVQQEE</sequence>
<comment type="subcellular location">
    <subcellularLocation>
        <location evidence="2">Membrane</location>
    </subcellularLocation>
</comment>
<dbReference type="InterPro" id="IPR004358">
    <property type="entry name" value="Sig_transdc_His_kin-like_C"/>
</dbReference>
<keyword evidence="8" id="KW-0067">ATP-binding</keyword>
<dbReference type="InterPro" id="IPR003661">
    <property type="entry name" value="HisK_dim/P_dom"/>
</dbReference>
<dbReference type="PANTHER" id="PTHR43711:SF1">
    <property type="entry name" value="HISTIDINE KINASE 1"/>
    <property type="match status" value="1"/>
</dbReference>
<keyword evidence="9" id="KW-0902">Two-component regulatory system</keyword>
<reference evidence="16 17" key="1">
    <citation type="journal article" date="2012" name="Environ. Microbiol.">
        <title>The genome sequence of Desulfatibacillum alkenivorans AK-01: a blueprint for anaerobic alkane oxidation.</title>
        <authorList>
            <person name="Callaghan A.V."/>
            <person name="Morris B.E."/>
            <person name="Pereira I.A."/>
            <person name="McInerney M.J."/>
            <person name="Austin R.N."/>
            <person name="Groves J.T."/>
            <person name="Kukor J.J."/>
            <person name="Suflita J.M."/>
            <person name="Young L.Y."/>
            <person name="Zylstra G.J."/>
            <person name="Wawrik B."/>
        </authorList>
    </citation>
    <scope>NUCLEOTIDE SEQUENCE [LARGE SCALE GENOMIC DNA]</scope>
    <source>
        <strain evidence="16 17">AK-01</strain>
    </source>
</reference>
<dbReference type="PROSITE" id="PS50109">
    <property type="entry name" value="HIS_KIN"/>
    <property type="match status" value="1"/>
</dbReference>
<evidence type="ECO:0000256" key="11">
    <source>
        <dbReference type="ARBA" id="ARBA00023306"/>
    </source>
</evidence>
<keyword evidence="12" id="KW-0175">Coiled coil</keyword>
<dbReference type="SUPFAM" id="SSF47384">
    <property type="entry name" value="Homodimeric domain of signal transducing histidine kinase"/>
    <property type="match status" value="1"/>
</dbReference>
<evidence type="ECO:0000256" key="1">
    <source>
        <dbReference type="ARBA" id="ARBA00000085"/>
    </source>
</evidence>
<dbReference type="InterPro" id="IPR005467">
    <property type="entry name" value="His_kinase_dom"/>
</dbReference>
<feature type="coiled-coil region" evidence="12">
    <location>
        <begin position="791"/>
        <end position="818"/>
    </location>
</feature>
<dbReference type="FunFam" id="1.10.287.130:FF:000038">
    <property type="entry name" value="Sensory transduction histidine kinase"/>
    <property type="match status" value="1"/>
</dbReference>
<dbReference type="InterPro" id="IPR003594">
    <property type="entry name" value="HATPase_dom"/>
</dbReference>
<feature type="signal peptide" evidence="14">
    <location>
        <begin position="1"/>
        <end position="34"/>
    </location>
</feature>
<evidence type="ECO:0000313" key="17">
    <source>
        <dbReference type="Proteomes" id="UP000000739"/>
    </source>
</evidence>
<keyword evidence="4" id="KW-0597">Phosphoprotein</keyword>
<evidence type="ECO:0000256" key="10">
    <source>
        <dbReference type="ARBA" id="ARBA00023136"/>
    </source>
</evidence>
<dbReference type="CDD" id="cd13706">
    <property type="entry name" value="PBP2_HisK_like_1"/>
    <property type="match status" value="2"/>
</dbReference>
<keyword evidence="13" id="KW-1133">Transmembrane helix</keyword>
<evidence type="ECO:0000256" key="5">
    <source>
        <dbReference type="ARBA" id="ARBA00022679"/>
    </source>
</evidence>
<keyword evidence="5 16" id="KW-0808">Transferase</keyword>
<dbReference type="Gene3D" id="3.30.565.10">
    <property type="entry name" value="Histidine kinase-like ATPase, C-terminal domain"/>
    <property type="match status" value="1"/>
</dbReference>